<dbReference type="Pfam" id="PF02585">
    <property type="entry name" value="PIG-L"/>
    <property type="match status" value="1"/>
</dbReference>
<comment type="caution">
    <text evidence="1">The sequence shown here is derived from an EMBL/GenBank/DDBJ whole genome shotgun (WGS) entry which is preliminary data.</text>
</comment>
<dbReference type="RefSeq" id="WP_078527135.1">
    <property type="nucleotide sequence ID" value="NZ_JAFVMH010000021.1"/>
</dbReference>
<name>A0A939HLS5_9PROT</name>
<dbReference type="EMBL" id="JAFVMH010000021">
    <property type="protein sequence ID" value="MBO1326795.1"/>
    <property type="molecule type" value="Genomic_DNA"/>
</dbReference>
<keyword evidence="2" id="KW-1185">Reference proteome</keyword>
<dbReference type="AlphaFoldDB" id="A0A939HLS5"/>
<organism evidence="1 2">
    <name type="scientific">Acetobacter garciniae</name>
    <dbReference type="NCBI Taxonomy" id="2817435"/>
    <lineage>
        <taxon>Bacteria</taxon>
        <taxon>Pseudomonadati</taxon>
        <taxon>Pseudomonadota</taxon>
        <taxon>Alphaproteobacteria</taxon>
        <taxon>Acetobacterales</taxon>
        <taxon>Acetobacteraceae</taxon>
        <taxon>Acetobacter</taxon>
    </lineage>
</organism>
<gene>
    <name evidence="1" type="ORF">J2D77_16780</name>
</gene>
<dbReference type="SUPFAM" id="SSF102588">
    <property type="entry name" value="LmbE-like"/>
    <property type="match status" value="1"/>
</dbReference>
<dbReference type="InterPro" id="IPR024078">
    <property type="entry name" value="LmbE-like_dom_sf"/>
</dbReference>
<accession>A0A939HLS5</accession>
<proteinExistence type="predicted"/>
<evidence type="ECO:0000313" key="1">
    <source>
        <dbReference type="EMBL" id="MBO1326795.1"/>
    </source>
</evidence>
<protein>
    <submittedName>
        <fullName evidence="1">PIG-L family deacetylase</fullName>
    </submittedName>
</protein>
<dbReference type="Gene3D" id="3.40.50.10320">
    <property type="entry name" value="LmbE-like"/>
    <property type="match status" value="1"/>
</dbReference>
<dbReference type="Proteomes" id="UP000664073">
    <property type="component" value="Unassembled WGS sequence"/>
</dbReference>
<dbReference type="InterPro" id="IPR003737">
    <property type="entry name" value="GlcNAc_PI_deacetylase-related"/>
</dbReference>
<sequence length="302" mass="33853">MESSSFEKCLRYVRTIHETFASAEREEWHVAHTVMTQHVTSGPRCVLFSPHPDDEIITGTLPLRLMREMSASVMNVAVTAGSLLCRRSERLEEARNACNNIGFSFYAPEGTGFSDVTDTAARDNPRRWLNAVRSIAELLQKEKPDIVFMPHAEDWNRTHVGTNRLVMAALSRCPQLSCLVVETEYWAPMKSPNLLVGATPEVVAHLIDALLCHGKELKRNPYHLRLPAWMMDNVRRGSELVLGQGAQSYQGVFATLYRIREWNGTSLVESLFGNQVVPAHESLAGYLGLMTCYGSNSESNSR</sequence>
<reference evidence="1" key="1">
    <citation type="submission" date="2021-03" db="EMBL/GenBank/DDBJ databases">
        <title>The complete genome sequence of Acetobacter sp. TBRC 12339.</title>
        <authorList>
            <person name="Charoenyingcharoen P."/>
            <person name="Yukphan P."/>
        </authorList>
    </citation>
    <scope>NUCLEOTIDE SEQUENCE</scope>
    <source>
        <strain evidence="1">TBRC 12339</strain>
    </source>
</reference>
<evidence type="ECO:0000313" key="2">
    <source>
        <dbReference type="Proteomes" id="UP000664073"/>
    </source>
</evidence>